<evidence type="ECO:0000256" key="2">
    <source>
        <dbReference type="ARBA" id="ARBA00022723"/>
    </source>
</evidence>
<dbReference type="AlphaFoldDB" id="A0A834Y6P0"/>
<evidence type="ECO:0000256" key="1">
    <source>
        <dbReference type="ARBA" id="ARBA00000707"/>
    </source>
</evidence>
<sequence>MECPHLAQSVRLGNDDVEPNYTKELPFVCAVCGTEKSTWLCLHCGTVHCGRYVDGHALEHHKENPHHCVCIDCENLAVFCYSCDDYVVNDTSSGQIEKIRQTKFRKCEQKENDESWSSSTSQDLDNVNVDNDPDEIWKTEVVVRNLRPRTRKRLHSLDGTSGDNRSATKRRTSKITKEKKVVGLRNLGNTCFMNVVLQSFNNISHFCEYLTQMPSLEGIAFNETPTHRGRIVAPGRAKELSDALLAEELRKVLLNLSLGGNGQAISPECLFLVIWKVVPRFRGYQQQDAHEFLTYMLDRLHTELLQLIPRLGHEPLGLRGKQSIVTAVFGGTLLSVVHCMNCRTDSKTHEPFQDLSLDIPEKLQRTRSKEQEEICSLTCSLSRFFKVEELADSELYFCDSCTGKQRSTKRFWIHRLPNVLCLHIKRFRWCNSYRSKVDTQVDFPMESLDMSVYTVRGSAGVKIGPQNNSHLYDLAAVIVHHGSGAGTGHYTAFAVHDGQWFHFNDSSVRPVSTELVAKCKPYILFYVRREFSIPPPL</sequence>
<evidence type="ECO:0000256" key="7">
    <source>
        <dbReference type="SAM" id="MobiDB-lite"/>
    </source>
</evidence>
<keyword evidence="4" id="KW-0862">Zinc</keyword>
<comment type="catalytic activity">
    <reaction evidence="1 6">
        <text>Thiol-dependent hydrolysis of ester, thioester, amide, peptide and isopeptide bonds formed by the C-terminal Gly of ubiquitin (a 76-residue protein attached to proteins as an intracellular targeting signal).</text>
        <dbReference type="EC" id="3.4.19.12"/>
    </reaction>
</comment>
<accession>A0A834Y6P0</accession>
<evidence type="ECO:0000313" key="10">
    <source>
        <dbReference type="EMBL" id="KAF7998123.1"/>
    </source>
</evidence>
<keyword evidence="11" id="KW-1185">Reference proteome</keyword>
<dbReference type="InterPro" id="IPR013083">
    <property type="entry name" value="Znf_RING/FYVE/PHD"/>
</dbReference>
<dbReference type="Pfam" id="PF00443">
    <property type="entry name" value="UCH"/>
    <property type="match status" value="1"/>
</dbReference>
<dbReference type="InterPro" id="IPR028889">
    <property type="entry name" value="USP"/>
</dbReference>
<dbReference type="PANTHER" id="PTHR21646">
    <property type="entry name" value="UBIQUITIN CARBOXYL-TERMINAL HYDROLASE"/>
    <property type="match status" value="1"/>
</dbReference>
<evidence type="ECO:0000259" key="9">
    <source>
        <dbReference type="PROSITE" id="PS50271"/>
    </source>
</evidence>
<dbReference type="OrthoDB" id="21192at2759"/>
<comment type="similarity">
    <text evidence="6">Belongs to the peptidase C19 family.</text>
</comment>
<keyword evidence="2" id="KW-0479">Metal-binding</keyword>
<dbReference type="Proteomes" id="UP000639338">
    <property type="component" value="Unassembled WGS sequence"/>
</dbReference>
<dbReference type="InterPro" id="IPR050185">
    <property type="entry name" value="Ub_carboxyl-term_hydrolase"/>
</dbReference>
<proteinExistence type="inferred from homology"/>
<dbReference type="GO" id="GO:0004843">
    <property type="term" value="F:cysteine-type deubiquitinase activity"/>
    <property type="evidence" value="ECO:0007669"/>
    <property type="project" value="UniProtKB-UniRule"/>
</dbReference>
<dbReference type="GO" id="GO:0008270">
    <property type="term" value="F:zinc ion binding"/>
    <property type="evidence" value="ECO:0007669"/>
    <property type="project" value="UniProtKB-KW"/>
</dbReference>
<feature type="domain" description="USP" evidence="8">
    <location>
        <begin position="182"/>
        <end position="529"/>
    </location>
</feature>
<keyword evidence="6" id="KW-0378">Hydrolase</keyword>
<dbReference type="PANTHER" id="PTHR21646:SF19">
    <property type="entry name" value="UBIQUITIN CARBOXYL-TERMINAL HYDROLASE 3"/>
    <property type="match status" value="1"/>
</dbReference>
<dbReference type="InterPro" id="IPR001394">
    <property type="entry name" value="Peptidase_C19_UCH"/>
</dbReference>
<dbReference type="EC" id="3.4.19.12" evidence="6"/>
<dbReference type="PROSITE" id="PS00973">
    <property type="entry name" value="USP_2"/>
    <property type="match status" value="1"/>
</dbReference>
<gene>
    <name evidence="10" type="ORF">HCN44_009521</name>
</gene>
<name>A0A834Y6P0_APHGI</name>
<dbReference type="InterPro" id="IPR018200">
    <property type="entry name" value="USP_CS"/>
</dbReference>
<keyword evidence="3 5" id="KW-0863">Zinc-finger</keyword>
<dbReference type="Pfam" id="PF02148">
    <property type="entry name" value="zf-UBP"/>
    <property type="match status" value="1"/>
</dbReference>
<feature type="region of interest" description="Disordered" evidence="7">
    <location>
        <begin position="152"/>
        <end position="173"/>
    </location>
</feature>
<dbReference type="SUPFAM" id="SSF54001">
    <property type="entry name" value="Cysteine proteinases"/>
    <property type="match status" value="1"/>
</dbReference>
<dbReference type="EMBL" id="JACMRX010000001">
    <property type="protein sequence ID" value="KAF7998123.1"/>
    <property type="molecule type" value="Genomic_DNA"/>
</dbReference>
<feature type="domain" description="UBP-type" evidence="9">
    <location>
        <begin position="1"/>
        <end position="107"/>
    </location>
</feature>
<dbReference type="Gene3D" id="3.30.40.10">
    <property type="entry name" value="Zinc/RING finger domain, C3HC4 (zinc finger)"/>
    <property type="match status" value="1"/>
</dbReference>
<dbReference type="PROSITE" id="PS50235">
    <property type="entry name" value="USP_3"/>
    <property type="match status" value="1"/>
</dbReference>
<dbReference type="PROSITE" id="PS00972">
    <property type="entry name" value="USP_1"/>
    <property type="match status" value="1"/>
</dbReference>
<keyword evidence="6" id="KW-0645">Protease</keyword>
<evidence type="ECO:0000256" key="3">
    <source>
        <dbReference type="ARBA" id="ARBA00022771"/>
    </source>
</evidence>
<keyword evidence="6" id="KW-0833">Ubl conjugation pathway</keyword>
<comment type="caution">
    <text evidence="10">The sequence shown here is derived from an EMBL/GenBank/DDBJ whole genome shotgun (WGS) entry which is preliminary data.</text>
</comment>
<dbReference type="Gene3D" id="3.90.70.10">
    <property type="entry name" value="Cysteine proteinases"/>
    <property type="match status" value="1"/>
</dbReference>
<dbReference type="PROSITE" id="PS50271">
    <property type="entry name" value="ZF_UBP"/>
    <property type="match status" value="1"/>
</dbReference>
<evidence type="ECO:0000256" key="6">
    <source>
        <dbReference type="RuleBase" id="RU366025"/>
    </source>
</evidence>
<evidence type="ECO:0000313" key="11">
    <source>
        <dbReference type="Proteomes" id="UP000639338"/>
    </source>
</evidence>
<reference evidence="10 11" key="1">
    <citation type="submission" date="2020-08" db="EMBL/GenBank/DDBJ databases">
        <title>Aphidius gifuensis genome sequencing and assembly.</title>
        <authorList>
            <person name="Du Z."/>
        </authorList>
    </citation>
    <scope>NUCLEOTIDE SEQUENCE [LARGE SCALE GENOMIC DNA]</scope>
    <source>
        <strain evidence="10">YNYX2018</strain>
        <tissue evidence="10">Adults</tissue>
    </source>
</reference>
<dbReference type="InterPro" id="IPR038765">
    <property type="entry name" value="Papain-like_cys_pep_sf"/>
</dbReference>
<dbReference type="GO" id="GO:0016579">
    <property type="term" value="P:protein deubiquitination"/>
    <property type="evidence" value="ECO:0007669"/>
    <property type="project" value="InterPro"/>
</dbReference>
<dbReference type="InterPro" id="IPR001607">
    <property type="entry name" value="Znf_UBP"/>
</dbReference>
<protein>
    <recommendedName>
        <fullName evidence="6">Ubiquitin carboxyl-terminal hydrolase</fullName>
        <ecNumber evidence="6">3.4.19.12</ecNumber>
    </recommendedName>
</protein>
<dbReference type="GO" id="GO:0006508">
    <property type="term" value="P:proteolysis"/>
    <property type="evidence" value="ECO:0007669"/>
    <property type="project" value="UniProtKB-KW"/>
</dbReference>
<dbReference type="SUPFAM" id="SSF57850">
    <property type="entry name" value="RING/U-box"/>
    <property type="match status" value="1"/>
</dbReference>
<dbReference type="SMART" id="SM00290">
    <property type="entry name" value="ZnF_UBP"/>
    <property type="match status" value="1"/>
</dbReference>
<evidence type="ECO:0000259" key="8">
    <source>
        <dbReference type="PROSITE" id="PS50235"/>
    </source>
</evidence>
<organism evidence="10 11">
    <name type="scientific">Aphidius gifuensis</name>
    <name type="common">Parasitoid wasp</name>
    <dbReference type="NCBI Taxonomy" id="684658"/>
    <lineage>
        <taxon>Eukaryota</taxon>
        <taxon>Metazoa</taxon>
        <taxon>Ecdysozoa</taxon>
        <taxon>Arthropoda</taxon>
        <taxon>Hexapoda</taxon>
        <taxon>Insecta</taxon>
        <taxon>Pterygota</taxon>
        <taxon>Neoptera</taxon>
        <taxon>Endopterygota</taxon>
        <taxon>Hymenoptera</taxon>
        <taxon>Apocrita</taxon>
        <taxon>Ichneumonoidea</taxon>
        <taxon>Braconidae</taxon>
        <taxon>Aphidiinae</taxon>
        <taxon>Aphidius</taxon>
    </lineage>
</organism>
<keyword evidence="6" id="KW-0788">Thiol protease</keyword>
<evidence type="ECO:0000256" key="4">
    <source>
        <dbReference type="ARBA" id="ARBA00022833"/>
    </source>
</evidence>
<evidence type="ECO:0000256" key="5">
    <source>
        <dbReference type="PROSITE-ProRule" id="PRU00502"/>
    </source>
</evidence>